<keyword evidence="1" id="KW-0472">Membrane</keyword>
<gene>
    <name evidence="2" type="ORF">SAMN04488109_2652</name>
</gene>
<evidence type="ECO:0000256" key="1">
    <source>
        <dbReference type="SAM" id="Phobius"/>
    </source>
</evidence>
<keyword evidence="3" id="KW-1185">Reference proteome</keyword>
<dbReference type="RefSeq" id="WP_073134340.1">
    <property type="nucleotide sequence ID" value="NZ_FQWQ01000001.1"/>
</dbReference>
<dbReference type="AlphaFoldDB" id="A0A1M5P4U0"/>
<dbReference type="GO" id="GO:0005886">
    <property type="term" value="C:plasma membrane"/>
    <property type="evidence" value="ECO:0007669"/>
    <property type="project" value="TreeGrafter"/>
</dbReference>
<evidence type="ECO:0000313" key="3">
    <source>
        <dbReference type="Proteomes" id="UP000184212"/>
    </source>
</evidence>
<feature type="transmembrane region" description="Helical" evidence="1">
    <location>
        <begin position="6"/>
        <end position="28"/>
    </location>
</feature>
<dbReference type="PANTHER" id="PTHR34821:SF2">
    <property type="entry name" value="INNER MEMBRANE PROTEIN YDCZ"/>
    <property type="match status" value="1"/>
</dbReference>
<feature type="transmembrane region" description="Helical" evidence="1">
    <location>
        <begin position="40"/>
        <end position="60"/>
    </location>
</feature>
<dbReference type="PANTHER" id="PTHR34821">
    <property type="entry name" value="INNER MEMBRANE PROTEIN YDCZ"/>
    <property type="match status" value="1"/>
</dbReference>
<proteinExistence type="predicted"/>
<feature type="transmembrane region" description="Helical" evidence="1">
    <location>
        <begin position="99"/>
        <end position="118"/>
    </location>
</feature>
<keyword evidence="1" id="KW-0812">Transmembrane</keyword>
<feature type="transmembrane region" description="Helical" evidence="1">
    <location>
        <begin position="72"/>
        <end position="92"/>
    </location>
</feature>
<keyword evidence="1" id="KW-1133">Transmembrane helix</keyword>
<feature type="transmembrane region" description="Helical" evidence="1">
    <location>
        <begin position="130"/>
        <end position="147"/>
    </location>
</feature>
<dbReference type="STRING" id="947013.SAMN04488109_2652"/>
<organism evidence="2 3">
    <name type="scientific">Chryseolinea serpens</name>
    <dbReference type="NCBI Taxonomy" id="947013"/>
    <lineage>
        <taxon>Bacteria</taxon>
        <taxon>Pseudomonadati</taxon>
        <taxon>Bacteroidota</taxon>
        <taxon>Cytophagia</taxon>
        <taxon>Cytophagales</taxon>
        <taxon>Fulvivirgaceae</taxon>
        <taxon>Chryseolinea</taxon>
    </lineage>
</organism>
<reference evidence="2 3" key="1">
    <citation type="submission" date="2016-11" db="EMBL/GenBank/DDBJ databases">
        <authorList>
            <person name="Jaros S."/>
            <person name="Januszkiewicz K."/>
            <person name="Wedrychowicz H."/>
        </authorList>
    </citation>
    <scope>NUCLEOTIDE SEQUENCE [LARGE SCALE GENOMIC DNA]</scope>
    <source>
        <strain evidence="2 3">DSM 24574</strain>
    </source>
</reference>
<name>A0A1M5P4U0_9BACT</name>
<dbReference type="Proteomes" id="UP000184212">
    <property type="component" value="Unassembled WGS sequence"/>
</dbReference>
<accession>A0A1M5P4U0</accession>
<dbReference type="InterPro" id="IPR006750">
    <property type="entry name" value="YdcZ"/>
</dbReference>
<dbReference type="OrthoDB" id="9097160at2"/>
<dbReference type="Pfam" id="PF04657">
    <property type="entry name" value="DMT_YdcZ"/>
    <property type="match status" value="1"/>
</dbReference>
<evidence type="ECO:0000313" key="2">
    <source>
        <dbReference type="EMBL" id="SHG96213.1"/>
    </source>
</evidence>
<protein>
    <submittedName>
        <fullName evidence="2">Transporter family-2 protein</fullName>
    </submittedName>
</protein>
<sequence>MNTNTLYLGLALITGALIPIQAATNAVFSKSTGSPLIASVAVFVIGLVAMLVMAVLMRAPAPSFQQLRSVPWYGYAGGIIVATYVVMITILVPRIGVGAAIALIVTGQIIAAVIIDHFGLFNVTVRSLDISRISGIVLMIAGIYFVMKK</sequence>
<dbReference type="EMBL" id="FQWQ01000001">
    <property type="protein sequence ID" value="SHG96213.1"/>
    <property type="molecule type" value="Genomic_DNA"/>
</dbReference>